<protein>
    <recommendedName>
        <fullName evidence="3">Transmembrane protein 53</fullName>
    </recommendedName>
</protein>
<dbReference type="AlphaFoldDB" id="A0A8J2P968"/>
<reference evidence="1" key="1">
    <citation type="submission" date="2021-06" db="EMBL/GenBank/DDBJ databases">
        <authorList>
            <person name="Hodson N. C."/>
            <person name="Mongue J. A."/>
            <person name="Jaron S. K."/>
        </authorList>
    </citation>
    <scope>NUCLEOTIDE SEQUENCE</scope>
</reference>
<dbReference type="PANTHER" id="PTHR20908:SF1">
    <property type="entry name" value="LD15586P"/>
    <property type="match status" value="1"/>
</dbReference>
<keyword evidence="2" id="KW-1185">Reference proteome</keyword>
<name>A0A8J2P968_9HEXA</name>
<dbReference type="Proteomes" id="UP000708208">
    <property type="component" value="Unassembled WGS sequence"/>
</dbReference>
<dbReference type="Pfam" id="PF05705">
    <property type="entry name" value="DUF829"/>
    <property type="match status" value="1"/>
</dbReference>
<dbReference type="OrthoDB" id="77878at2759"/>
<proteinExistence type="predicted"/>
<dbReference type="PANTHER" id="PTHR20908">
    <property type="entry name" value="LD15586P"/>
    <property type="match status" value="1"/>
</dbReference>
<dbReference type="InterPro" id="IPR008547">
    <property type="entry name" value="DUF829_TMEM53"/>
</dbReference>
<evidence type="ECO:0000313" key="2">
    <source>
        <dbReference type="Proteomes" id="UP000708208"/>
    </source>
</evidence>
<evidence type="ECO:0008006" key="3">
    <source>
        <dbReference type="Google" id="ProtNLM"/>
    </source>
</evidence>
<organism evidence="1 2">
    <name type="scientific">Allacma fusca</name>
    <dbReference type="NCBI Taxonomy" id="39272"/>
    <lineage>
        <taxon>Eukaryota</taxon>
        <taxon>Metazoa</taxon>
        <taxon>Ecdysozoa</taxon>
        <taxon>Arthropoda</taxon>
        <taxon>Hexapoda</taxon>
        <taxon>Collembola</taxon>
        <taxon>Symphypleona</taxon>
        <taxon>Sminthuridae</taxon>
        <taxon>Allacma</taxon>
    </lineage>
</organism>
<accession>A0A8J2P968</accession>
<gene>
    <name evidence="1" type="ORF">AFUS01_LOCUS29854</name>
</gene>
<dbReference type="EMBL" id="CAJVCH010449177">
    <property type="protein sequence ID" value="CAG7819401.1"/>
    <property type="molecule type" value="Genomic_DNA"/>
</dbReference>
<dbReference type="GO" id="GO:0017171">
    <property type="term" value="F:serine hydrolase activity"/>
    <property type="evidence" value="ECO:0007669"/>
    <property type="project" value="TreeGrafter"/>
</dbReference>
<comment type="caution">
    <text evidence="1">The sequence shown here is derived from an EMBL/GenBank/DDBJ whole genome shotgun (WGS) entry which is preliminary data.</text>
</comment>
<sequence length="353" mass="40385">MLGETVKWIVPATCKMVQRGALNVSSSPKNVSRPLLHSMIFGNISCRYLSMQKLTNSLELITNTPRKLSAPIGTKDLQLKFAVERFSPEKTINEPAAVLLPGENQPPLCIIIGWLMSKRKHVLKYAKFYLDQGFDVLHVSCSPWQLLWPVSGGRVIAGDILMFMGNNQHYGHTVLHGFSVGGYVWGQLLVQMNENPEKYQYMHDMMVGQIWDSVVDVEGCTQGMGNAIFPTNPVPRTILEAYVKFHVNTFQESVMQHYLQTSVLFHNSVLRTPSLFFCSEDDPVALYYIVERIADRWEQNGCPVYWKAWKSSPHVSHIWRHPEEYKAEMKAFLTKINMLKYPDKFEVKSAVRN</sequence>
<evidence type="ECO:0000313" key="1">
    <source>
        <dbReference type="EMBL" id="CAG7819401.1"/>
    </source>
</evidence>